<evidence type="ECO:0000313" key="7">
    <source>
        <dbReference type="Proteomes" id="UP000275180"/>
    </source>
</evidence>
<dbReference type="InterPro" id="IPR036388">
    <property type="entry name" value="WH-like_DNA-bd_sf"/>
</dbReference>
<dbReference type="OrthoDB" id="464481at2"/>
<keyword evidence="4" id="KW-0804">Transcription</keyword>
<dbReference type="PANTHER" id="PTHR30126:SF40">
    <property type="entry name" value="HTH-TYPE TRANSCRIPTIONAL REGULATOR GLTR"/>
    <property type="match status" value="1"/>
</dbReference>
<dbReference type="Pfam" id="PF00126">
    <property type="entry name" value="HTH_1"/>
    <property type="match status" value="1"/>
</dbReference>
<dbReference type="SUPFAM" id="SSF53850">
    <property type="entry name" value="Periplasmic binding protein-like II"/>
    <property type="match status" value="1"/>
</dbReference>
<gene>
    <name evidence="6" type="ORF">EBQ34_03395</name>
</gene>
<dbReference type="AlphaFoldDB" id="A0A3M6RRS9"/>
<dbReference type="InterPro" id="IPR036390">
    <property type="entry name" value="WH_DNA-bd_sf"/>
</dbReference>
<keyword evidence="2" id="KW-0805">Transcription regulation</keyword>
<dbReference type="Gene3D" id="1.10.10.10">
    <property type="entry name" value="Winged helix-like DNA-binding domain superfamily/Winged helix DNA-binding domain"/>
    <property type="match status" value="1"/>
</dbReference>
<dbReference type="EMBL" id="RDQJ01000003">
    <property type="protein sequence ID" value="RMX18113.1"/>
    <property type="molecule type" value="Genomic_DNA"/>
</dbReference>
<dbReference type="GO" id="GO:0000976">
    <property type="term" value="F:transcription cis-regulatory region binding"/>
    <property type="evidence" value="ECO:0007669"/>
    <property type="project" value="TreeGrafter"/>
</dbReference>
<dbReference type="FunFam" id="1.10.10.10:FF:000001">
    <property type="entry name" value="LysR family transcriptional regulator"/>
    <property type="match status" value="1"/>
</dbReference>
<proteinExistence type="inferred from homology"/>
<comment type="similarity">
    <text evidence="1">Belongs to the LysR transcriptional regulatory family.</text>
</comment>
<dbReference type="PANTHER" id="PTHR30126">
    <property type="entry name" value="HTH-TYPE TRANSCRIPTIONAL REGULATOR"/>
    <property type="match status" value="1"/>
</dbReference>
<dbReference type="GO" id="GO:0003700">
    <property type="term" value="F:DNA-binding transcription factor activity"/>
    <property type="evidence" value="ECO:0007669"/>
    <property type="project" value="InterPro"/>
</dbReference>
<keyword evidence="3" id="KW-0238">DNA-binding</keyword>
<evidence type="ECO:0000259" key="5">
    <source>
        <dbReference type="PROSITE" id="PS50931"/>
    </source>
</evidence>
<dbReference type="Pfam" id="PF03466">
    <property type="entry name" value="LysR_substrate"/>
    <property type="match status" value="1"/>
</dbReference>
<comment type="caution">
    <text evidence="6">The sequence shown here is derived from an EMBL/GenBank/DDBJ whole genome shotgun (WGS) entry which is preliminary data.</text>
</comment>
<feature type="domain" description="HTH lysR-type" evidence="5">
    <location>
        <begin position="1"/>
        <end position="58"/>
    </location>
</feature>
<dbReference type="PROSITE" id="PS50931">
    <property type="entry name" value="HTH_LYSR"/>
    <property type="match status" value="1"/>
</dbReference>
<dbReference type="RefSeq" id="WP_122244203.1">
    <property type="nucleotide sequence ID" value="NZ_RDQJ01000003.1"/>
</dbReference>
<evidence type="ECO:0000256" key="4">
    <source>
        <dbReference type="ARBA" id="ARBA00023163"/>
    </source>
</evidence>
<evidence type="ECO:0000256" key="3">
    <source>
        <dbReference type="ARBA" id="ARBA00023125"/>
    </source>
</evidence>
<accession>A0A3M6RRS9</accession>
<dbReference type="InterPro" id="IPR005119">
    <property type="entry name" value="LysR_subst-bd"/>
</dbReference>
<evidence type="ECO:0000313" key="6">
    <source>
        <dbReference type="EMBL" id="RMX18113.1"/>
    </source>
</evidence>
<evidence type="ECO:0000256" key="2">
    <source>
        <dbReference type="ARBA" id="ARBA00023015"/>
    </source>
</evidence>
<evidence type="ECO:0000256" key="1">
    <source>
        <dbReference type="ARBA" id="ARBA00009437"/>
    </source>
</evidence>
<dbReference type="InterPro" id="IPR000847">
    <property type="entry name" value="LysR_HTH_N"/>
</dbReference>
<dbReference type="SUPFAM" id="SSF46785">
    <property type="entry name" value="Winged helix' DNA-binding domain"/>
    <property type="match status" value="1"/>
</dbReference>
<reference evidence="6 7" key="1">
    <citation type="submission" date="2018-10" db="EMBL/GenBank/DDBJ databases">
        <title>Comamonadaceae CDC group NO-1 genome sequencing and assembly.</title>
        <authorList>
            <person name="Bernier A.-M."/>
            <person name="Bernard K."/>
        </authorList>
    </citation>
    <scope>NUCLEOTIDE SEQUENCE [LARGE SCALE GENOMIC DNA]</scope>
    <source>
        <strain evidence="6 7">NML180582</strain>
    </source>
</reference>
<organism evidence="6 7">
    <name type="scientific">Vandammella animalimorsus</name>
    <dbReference type="NCBI Taxonomy" id="2029117"/>
    <lineage>
        <taxon>Bacteria</taxon>
        <taxon>Pseudomonadati</taxon>
        <taxon>Pseudomonadota</taxon>
        <taxon>Betaproteobacteria</taxon>
        <taxon>Burkholderiales</taxon>
        <taxon>Comamonadaceae</taxon>
        <taxon>Vandammella</taxon>
    </lineage>
</organism>
<dbReference type="Gene3D" id="3.40.190.290">
    <property type="match status" value="1"/>
</dbReference>
<name>A0A3M6RRS9_9BURK</name>
<protein>
    <submittedName>
        <fullName evidence="6">LysR family transcriptional regulator</fullName>
    </submittedName>
</protein>
<dbReference type="Proteomes" id="UP000275180">
    <property type="component" value="Unassembled WGS sequence"/>
</dbReference>
<sequence>MDTESLKIFCTVAAELSITQAALRLGRAPSNVSTRIQQLEAELDATLLVRSGRRIALSPAGERLLDYAQRLLALHEQARQAISASQTGAVLRLGSMESCAASRLPALLTRYHALYPGAQLRLSTGPSRQLLEQLCRGQLDAAFVALPPGDAHTLADLGLSGRRMWREALRLLLPASLARVRRVADVPLRSLAAFAPGCTYRSMAETLLGVAGSSDWQVHEIGSYHAMLACVCAGSSVALMPASVLALTQAPAELKSLPAGHADTLLVWRTHEQSLALQEWLTLLKQRGATGIVRASAASCLATTCPP</sequence>